<dbReference type="SUPFAM" id="SSF53850">
    <property type="entry name" value="Periplasmic binding protein-like II"/>
    <property type="match status" value="1"/>
</dbReference>
<dbReference type="AlphaFoldDB" id="A0A381SJW4"/>
<evidence type="ECO:0000313" key="2">
    <source>
        <dbReference type="EMBL" id="SVA04340.1"/>
    </source>
</evidence>
<dbReference type="PANTHER" id="PTHR30290">
    <property type="entry name" value="PERIPLASMIC BINDING COMPONENT OF ABC TRANSPORTER"/>
    <property type="match status" value="1"/>
</dbReference>
<dbReference type="Gene3D" id="3.40.190.10">
    <property type="entry name" value="Periplasmic binding protein-like II"/>
    <property type="match status" value="1"/>
</dbReference>
<dbReference type="GO" id="GO:0042597">
    <property type="term" value="C:periplasmic space"/>
    <property type="evidence" value="ECO:0007669"/>
    <property type="project" value="UniProtKB-ARBA"/>
</dbReference>
<dbReference type="InterPro" id="IPR039424">
    <property type="entry name" value="SBP_5"/>
</dbReference>
<proteinExistence type="predicted"/>
<dbReference type="EMBL" id="UINC01003215">
    <property type="protein sequence ID" value="SVA04340.1"/>
    <property type="molecule type" value="Genomic_DNA"/>
</dbReference>
<gene>
    <name evidence="2" type="ORF">METZ01_LOCUS57194</name>
</gene>
<accession>A0A381SJW4</accession>
<reference evidence="2" key="1">
    <citation type="submission" date="2018-05" db="EMBL/GenBank/DDBJ databases">
        <authorList>
            <person name="Lanie J.A."/>
            <person name="Ng W.-L."/>
            <person name="Kazmierczak K.M."/>
            <person name="Andrzejewski T.M."/>
            <person name="Davidsen T.M."/>
            <person name="Wayne K.J."/>
            <person name="Tettelin H."/>
            <person name="Glass J.I."/>
            <person name="Rusch D."/>
            <person name="Podicherti R."/>
            <person name="Tsui H.-C.T."/>
            <person name="Winkler M.E."/>
        </authorList>
    </citation>
    <scope>NUCLEOTIDE SEQUENCE</scope>
</reference>
<dbReference type="InterPro" id="IPR030678">
    <property type="entry name" value="Peptide/Ni-bd"/>
</dbReference>
<dbReference type="PANTHER" id="PTHR30290:SF34">
    <property type="entry name" value="ABC TRANSPORTER, PERIPLASMIC OLIGO-PEPTIDE BINDING PROTEIN, PUTATIVE-RELATED"/>
    <property type="match status" value="1"/>
</dbReference>
<dbReference type="Pfam" id="PF00496">
    <property type="entry name" value="SBP_bac_5"/>
    <property type="match status" value="1"/>
</dbReference>
<dbReference type="GO" id="GO:0015833">
    <property type="term" value="P:peptide transport"/>
    <property type="evidence" value="ECO:0007669"/>
    <property type="project" value="TreeGrafter"/>
</dbReference>
<protein>
    <recommendedName>
        <fullName evidence="1">Solute-binding protein family 5 domain-containing protein</fullName>
    </recommendedName>
</protein>
<sequence>MIKKIRRVKAASFALCLVFFIGSCSDQARVDNSFVIATYDDVKDWDPATAFSLEVLPMSNMYEPLLWYDAGTKPGKFLPGLATSYSKSSDGLTWKFNLRNDVSFHDGTKFNAEAVKFVVERNKKLNGGASYIWSAVDQIVINSPYQITFTLSSPVPFDKIVSSQYGAWMYSSSISDVSKDSLLNGYGSGTGPYRLKKWVRNKYILLEKFDKYWRGWNKGDHFKSVIIKVVSESSTRLQMIDRGLADYAILIPVQLLKTFENNPDVTVSYFHSWTNEFYLLNTKKYPTDNIWFRKAIASSLDRKTLVKHIYKDTADEAKGLIPQNIPLFQEPDSLLKFDLDMARHYLEKSKINLTNTKTDFSFVSTYEEYRLTAFMLLDNLRKLGVALDLKPGLWSTNWDKAKKLETAPNIISMAWWPTVSSPSDWFFALYHTQENPLFNLSHYSNTVVDSLTQKAWKLESIDPGTAREIYKELQDILIDDCVVVPAVDIKIPSVRKSNIDGFKNNPAYSTVFVYDLSKN</sequence>
<dbReference type="GO" id="GO:1904680">
    <property type="term" value="F:peptide transmembrane transporter activity"/>
    <property type="evidence" value="ECO:0007669"/>
    <property type="project" value="TreeGrafter"/>
</dbReference>
<dbReference type="CDD" id="cd08512">
    <property type="entry name" value="PBP2_NikA_DppA_OppA_like_7"/>
    <property type="match status" value="1"/>
</dbReference>
<evidence type="ECO:0000259" key="1">
    <source>
        <dbReference type="Pfam" id="PF00496"/>
    </source>
</evidence>
<dbReference type="Gene3D" id="3.90.76.10">
    <property type="entry name" value="Dipeptide-binding Protein, Domain 1"/>
    <property type="match status" value="1"/>
</dbReference>
<dbReference type="PROSITE" id="PS51257">
    <property type="entry name" value="PROKAR_LIPOPROTEIN"/>
    <property type="match status" value="1"/>
</dbReference>
<organism evidence="2">
    <name type="scientific">marine metagenome</name>
    <dbReference type="NCBI Taxonomy" id="408172"/>
    <lineage>
        <taxon>unclassified sequences</taxon>
        <taxon>metagenomes</taxon>
        <taxon>ecological metagenomes</taxon>
    </lineage>
</organism>
<dbReference type="PIRSF" id="PIRSF002741">
    <property type="entry name" value="MppA"/>
    <property type="match status" value="1"/>
</dbReference>
<name>A0A381SJW4_9ZZZZ</name>
<dbReference type="InterPro" id="IPR000914">
    <property type="entry name" value="SBP_5_dom"/>
</dbReference>
<dbReference type="Gene3D" id="3.10.105.10">
    <property type="entry name" value="Dipeptide-binding Protein, Domain 3"/>
    <property type="match status" value="1"/>
</dbReference>
<dbReference type="GO" id="GO:0043190">
    <property type="term" value="C:ATP-binding cassette (ABC) transporter complex"/>
    <property type="evidence" value="ECO:0007669"/>
    <property type="project" value="InterPro"/>
</dbReference>
<feature type="domain" description="Solute-binding protein family 5" evidence="1">
    <location>
        <begin position="77"/>
        <end position="434"/>
    </location>
</feature>